<name>A0A9J5ZSY0_SOLCO</name>
<dbReference type="Proteomes" id="UP000824120">
    <property type="component" value="Chromosome 3"/>
</dbReference>
<organism evidence="1 2">
    <name type="scientific">Solanum commersonii</name>
    <name type="common">Commerson's wild potato</name>
    <name type="synonym">Commerson's nightshade</name>
    <dbReference type="NCBI Taxonomy" id="4109"/>
    <lineage>
        <taxon>Eukaryota</taxon>
        <taxon>Viridiplantae</taxon>
        <taxon>Streptophyta</taxon>
        <taxon>Embryophyta</taxon>
        <taxon>Tracheophyta</taxon>
        <taxon>Spermatophyta</taxon>
        <taxon>Magnoliopsida</taxon>
        <taxon>eudicotyledons</taxon>
        <taxon>Gunneridae</taxon>
        <taxon>Pentapetalae</taxon>
        <taxon>asterids</taxon>
        <taxon>lamiids</taxon>
        <taxon>Solanales</taxon>
        <taxon>Solanaceae</taxon>
        <taxon>Solanoideae</taxon>
        <taxon>Solaneae</taxon>
        <taxon>Solanum</taxon>
    </lineage>
</organism>
<protein>
    <submittedName>
        <fullName evidence="1">Uncharacterized protein</fullName>
    </submittedName>
</protein>
<dbReference type="EMBL" id="JACXVP010000003">
    <property type="protein sequence ID" value="KAG5615389.1"/>
    <property type="molecule type" value="Genomic_DNA"/>
</dbReference>
<evidence type="ECO:0000313" key="1">
    <source>
        <dbReference type="EMBL" id="KAG5615389.1"/>
    </source>
</evidence>
<comment type="caution">
    <text evidence="1">The sequence shown here is derived from an EMBL/GenBank/DDBJ whole genome shotgun (WGS) entry which is preliminary data.</text>
</comment>
<sequence length="199" mass="22927">MIFYAKVFADECYYAKVYIDECYYVKVFADEYYYAMVFTDECYYVEVFASNCYYAEVFANKCYLAEDFIRGLATHGSCTAASAQIAPEVILTRTDQQCCGRFQKMKLPTTLQFLTFCQGILKAVGMVDARDVWYAMTIVPDDVERVCRFMRGLTFSIRYYVFMAARDGASFQSIVSTAKEAEMMVLEEFGHPKRTRSSS</sequence>
<accession>A0A9J5ZSY0</accession>
<dbReference type="AlphaFoldDB" id="A0A9J5ZSY0"/>
<dbReference type="OrthoDB" id="9633948at2759"/>
<proteinExistence type="predicted"/>
<keyword evidence="2" id="KW-1185">Reference proteome</keyword>
<reference evidence="1 2" key="1">
    <citation type="submission" date="2020-09" db="EMBL/GenBank/DDBJ databases">
        <title>De no assembly of potato wild relative species, Solanum commersonii.</title>
        <authorList>
            <person name="Cho K."/>
        </authorList>
    </citation>
    <scope>NUCLEOTIDE SEQUENCE [LARGE SCALE GENOMIC DNA]</scope>
    <source>
        <strain evidence="1">LZ3.2</strain>
        <tissue evidence="1">Leaf</tissue>
    </source>
</reference>
<gene>
    <name evidence="1" type="ORF">H5410_015213</name>
</gene>
<evidence type="ECO:0000313" key="2">
    <source>
        <dbReference type="Proteomes" id="UP000824120"/>
    </source>
</evidence>